<protein>
    <submittedName>
        <fullName evidence="1">38165_t:CDS:1</fullName>
    </submittedName>
</protein>
<comment type="caution">
    <text evidence="1">The sequence shown here is derived from an EMBL/GenBank/DDBJ whole genome shotgun (WGS) entry which is preliminary data.</text>
</comment>
<dbReference type="Proteomes" id="UP000789901">
    <property type="component" value="Unassembled WGS sequence"/>
</dbReference>
<dbReference type="InterPro" id="IPR012337">
    <property type="entry name" value="RNaseH-like_sf"/>
</dbReference>
<evidence type="ECO:0000313" key="2">
    <source>
        <dbReference type="Proteomes" id="UP000789901"/>
    </source>
</evidence>
<accession>A0ABN7US02</accession>
<evidence type="ECO:0000313" key="1">
    <source>
        <dbReference type="EMBL" id="CAG8660543.1"/>
    </source>
</evidence>
<proteinExistence type="predicted"/>
<keyword evidence="2" id="KW-1185">Reference proteome</keyword>
<dbReference type="SUPFAM" id="SSF53098">
    <property type="entry name" value="Ribonuclease H-like"/>
    <property type="match status" value="1"/>
</dbReference>
<name>A0ABN7US02_GIGMA</name>
<dbReference type="EMBL" id="CAJVQB010005391">
    <property type="protein sequence ID" value="CAG8660543.1"/>
    <property type="molecule type" value="Genomic_DNA"/>
</dbReference>
<sequence>MNNVVQSACLAHTLQLSVLKGLKSAAQLIKRAKNLILFFSKPKQTEHLKNTQEQYFENEILAILEQLFENKIPAISEQLQKPLQPPVTTITAKELYDLVKATSYFSLKKYWDIPEEAALIASFLDPQIKNQKFIDNKTWYKDFNEEEHHQPLAKNITKNYESFNMPTYNSTIANDLVSDLYSIEELDKIDKETKVNCYPCEPTQKRQCDPFV</sequence>
<organism evidence="1 2">
    <name type="scientific">Gigaspora margarita</name>
    <dbReference type="NCBI Taxonomy" id="4874"/>
    <lineage>
        <taxon>Eukaryota</taxon>
        <taxon>Fungi</taxon>
        <taxon>Fungi incertae sedis</taxon>
        <taxon>Mucoromycota</taxon>
        <taxon>Glomeromycotina</taxon>
        <taxon>Glomeromycetes</taxon>
        <taxon>Diversisporales</taxon>
        <taxon>Gigasporaceae</taxon>
        <taxon>Gigaspora</taxon>
    </lineage>
</organism>
<gene>
    <name evidence="1" type="ORF">GMARGA_LOCUS9856</name>
</gene>
<reference evidence="1 2" key="1">
    <citation type="submission" date="2021-06" db="EMBL/GenBank/DDBJ databases">
        <authorList>
            <person name="Kallberg Y."/>
            <person name="Tangrot J."/>
            <person name="Rosling A."/>
        </authorList>
    </citation>
    <scope>NUCLEOTIDE SEQUENCE [LARGE SCALE GENOMIC DNA]</scope>
    <source>
        <strain evidence="1 2">120-4 pot B 10/14</strain>
    </source>
</reference>